<dbReference type="Gene3D" id="3.40.50.1820">
    <property type="entry name" value="alpha/beta hydrolase"/>
    <property type="match status" value="1"/>
</dbReference>
<reference evidence="2" key="2">
    <citation type="journal article" date="2016" name="Genome Announc.">
        <title>Draft Genome Sequences of Two Novel Amoeba-Resistant Intranuclear Bacteria, 'Candidatus Berkiella cookevillensis' and 'Candidatus Berkiella aquae'.</title>
        <authorList>
            <person name="Mehari Y.T."/>
            <person name="Arivett B.A."/>
            <person name="Farone A.L."/>
            <person name="Gunderson J.H."/>
            <person name="Farone M.B."/>
        </authorList>
    </citation>
    <scope>NUCLEOTIDE SEQUENCE</scope>
    <source>
        <strain evidence="2">CC99</strain>
    </source>
</reference>
<dbReference type="STRING" id="437022.CC99x_01449"/>
<reference evidence="1" key="1">
    <citation type="submission" date="2015-09" db="EMBL/GenBank/DDBJ databases">
        <title>Draft Genome Sequences of Two Novel Amoeba-resistant Intranuclear Bacteria, Candidatus Berkiella cookevillensis and Candidatus Berkiella aquae.</title>
        <authorList>
            <person name="Mehari Y.T."/>
            <person name="Arivett B.A."/>
            <person name="Farone A.L."/>
            <person name="Gunderson J.H."/>
            <person name="Farone M.B."/>
        </authorList>
    </citation>
    <scope>NUCLEOTIDE SEQUENCE [LARGE SCALE GENOMIC DNA]</scope>
    <source>
        <strain evidence="1">CC99</strain>
    </source>
</reference>
<accession>A0A0Q9YP58</accession>
<evidence type="ECO:0000313" key="2">
    <source>
        <dbReference type="EMBL" id="MCS5707858.1"/>
    </source>
</evidence>
<keyword evidence="3" id="KW-1185">Reference proteome</keyword>
<dbReference type="EMBL" id="LKHV01000006">
    <property type="protein sequence ID" value="KRG18564.1"/>
    <property type="molecule type" value="Genomic_DNA"/>
</dbReference>
<keyword evidence="1" id="KW-0012">Acyltransferase</keyword>
<dbReference type="RefSeq" id="WP_057624547.1">
    <property type="nucleotide sequence ID" value="NZ_LKHV02000001.1"/>
</dbReference>
<dbReference type="PANTHER" id="PTHR36837:SF2">
    <property type="entry name" value="POLY(3-HYDROXYALKANOATE) POLYMERASE SUBUNIT PHAC"/>
    <property type="match status" value="1"/>
</dbReference>
<dbReference type="PANTHER" id="PTHR36837">
    <property type="entry name" value="POLY(3-HYDROXYALKANOATE) POLYMERASE SUBUNIT PHAC"/>
    <property type="match status" value="1"/>
</dbReference>
<proteinExistence type="predicted"/>
<dbReference type="SUPFAM" id="SSF53474">
    <property type="entry name" value="alpha/beta-Hydrolases"/>
    <property type="match status" value="1"/>
</dbReference>
<dbReference type="InterPro" id="IPR029058">
    <property type="entry name" value="AB_hydrolase_fold"/>
</dbReference>
<dbReference type="EMBL" id="LKHV02000001">
    <property type="protein sequence ID" value="MCS5707858.1"/>
    <property type="molecule type" value="Genomic_DNA"/>
</dbReference>
<name>A0A0Q9YP58_9GAMM</name>
<evidence type="ECO:0000313" key="3">
    <source>
        <dbReference type="Proteomes" id="UP000051494"/>
    </source>
</evidence>
<sequence length="321" mass="36282">MIRHKIAQAKGFDLYYYPSQKLELDLPPILITFALVNSPTILDISPERSFINHLLNLGFSIYLIEWCVPTHSDHSKSLDDYIMGDIHSAVENVYVREGKKLLLMGICQGGYFNLCYALRRSERLCGIILLVTPIDFHVPGNRIYQMIKYMNLDDIEKRMINVPGWCINQAIFSVSPFLFSLKKIKLLKEVGKETGLTSESELIKKVEAWAWDCPPQAGKAFFQFTKNCIQENALVNQGLVIDGKLLKLQSLRIPVLNIYAVHDPIWPMACAAALSHHIPPSLYQGIKHPGGHIGVMMGRAGLAVLPRNIYDWAHAHSEICL</sequence>
<dbReference type="GO" id="GO:0016746">
    <property type="term" value="F:acyltransferase activity"/>
    <property type="evidence" value="ECO:0007669"/>
    <property type="project" value="UniProtKB-KW"/>
</dbReference>
<organism evidence="1">
    <name type="scientific">Candidatus Berkiella cookevillensis</name>
    <dbReference type="NCBI Taxonomy" id="437022"/>
    <lineage>
        <taxon>Bacteria</taxon>
        <taxon>Pseudomonadati</taxon>
        <taxon>Pseudomonadota</taxon>
        <taxon>Gammaproteobacteria</taxon>
        <taxon>Candidatus Berkiellales</taxon>
        <taxon>Candidatus Berkiellaceae</taxon>
        <taxon>Candidatus Berkiella</taxon>
    </lineage>
</organism>
<dbReference type="OrthoDB" id="9767934at2"/>
<dbReference type="Proteomes" id="UP000051494">
    <property type="component" value="Unassembled WGS sequence"/>
</dbReference>
<dbReference type="InterPro" id="IPR051321">
    <property type="entry name" value="PHA/PHB_synthase"/>
</dbReference>
<gene>
    <name evidence="1" type="primary">phbC_1</name>
    <name evidence="2" type="ORF">CC99x_002965</name>
    <name evidence="1" type="ORF">CC99x_01449</name>
</gene>
<protein>
    <submittedName>
        <fullName evidence="1">Poly-beta-hydroxybutyrate polymerase</fullName>
        <ecNumber evidence="1">2.3.1.-</ecNumber>
    </submittedName>
</protein>
<reference evidence="2" key="3">
    <citation type="submission" date="2021-06" db="EMBL/GenBank/DDBJ databases">
        <title>Genomic Description and Analysis of Intracellular Bacteria, Candidatus Berkiella cookevillensis and Candidatus Berkiella aquae.</title>
        <authorList>
            <person name="Kidane D.T."/>
            <person name="Mehari Y.T."/>
            <person name="Rice F.C."/>
            <person name="Arivett B.A."/>
            <person name="Farone A.L."/>
            <person name="Berk S.G."/>
            <person name="Farone M.B."/>
        </authorList>
    </citation>
    <scope>NUCLEOTIDE SEQUENCE</scope>
    <source>
        <strain evidence="2">CC99</strain>
    </source>
</reference>
<keyword evidence="1" id="KW-0808">Transferase</keyword>
<evidence type="ECO:0000313" key="1">
    <source>
        <dbReference type="EMBL" id="KRG18564.1"/>
    </source>
</evidence>
<comment type="caution">
    <text evidence="1">The sequence shown here is derived from an EMBL/GenBank/DDBJ whole genome shotgun (WGS) entry which is preliminary data.</text>
</comment>
<dbReference type="EC" id="2.3.1.-" evidence="1"/>
<dbReference type="AlphaFoldDB" id="A0A0Q9YP58"/>